<dbReference type="SUPFAM" id="SSF160515">
    <property type="entry name" value="YueI-like"/>
    <property type="match status" value="1"/>
</dbReference>
<dbReference type="InterPro" id="IPR029064">
    <property type="entry name" value="Ribosomal_eL30-like_sf"/>
</dbReference>
<dbReference type="InterPro" id="IPR012543">
    <property type="entry name" value="DUF1694"/>
</dbReference>
<comment type="caution">
    <text evidence="1">The sequence shown here is derived from an EMBL/GenBank/DDBJ whole genome shotgun (WGS) entry which is preliminary data.</text>
</comment>
<keyword evidence="2" id="KW-1185">Reference proteome</keyword>
<gene>
    <name evidence="1" type="ORF">DS031_18280</name>
</gene>
<dbReference type="EMBL" id="QOCW01000024">
    <property type="protein sequence ID" value="RBW68163.1"/>
    <property type="molecule type" value="Genomic_DNA"/>
</dbReference>
<dbReference type="Pfam" id="PF07997">
    <property type="entry name" value="DUF1694"/>
    <property type="match status" value="1"/>
</dbReference>
<evidence type="ECO:0000313" key="2">
    <source>
        <dbReference type="Proteomes" id="UP000253314"/>
    </source>
</evidence>
<protein>
    <submittedName>
        <fullName evidence="1">DUF1694 domain-containing protein</fullName>
    </submittedName>
</protein>
<organism evidence="1 2">
    <name type="scientific">Bacillus taeanensis</name>
    <dbReference type="NCBI Taxonomy" id="273032"/>
    <lineage>
        <taxon>Bacteria</taxon>
        <taxon>Bacillati</taxon>
        <taxon>Bacillota</taxon>
        <taxon>Bacilli</taxon>
        <taxon>Bacillales</taxon>
        <taxon>Bacillaceae</taxon>
        <taxon>Bacillus</taxon>
    </lineage>
</organism>
<dbReference type="AlphaFoldDB" id="A0A366XVI0"/>
<proteinExistence type="predicted"/>
<dbReference type="PIRSF" id="PIRSF034303">
    <property type="entry name" value="DUF1694"/>
    <property type="match status" value="1"/>
</dbReference>
<dbReference type="Proteomes" id="UP000253314">
    <property type="component" value="Unassembled WGS sequence"/>
</dbReference>
<sequence>MPKKNVDDYVQKGLYGVQDTKPEERKQFLGTLRERVVVALTQSQVRKTGTVKEVEELMKENPKARLYLNGNMNYTYLCDYMKLADTHHISYRMVTDKENETDLGLVLAYDTAIDKEHIYIEDKEEKRDSKGEEQKESFFSAIWNALNKK</sequence>
<accession>A0A366XVI0</accession>
<evidence type="ECO:0000313" key="1">
    <source>
        <dbReference type="EMBL" id="RBW68163.1"/>
    </source>
</evidence>
<name>A0A366XVI0_9BACI</name>
<dbReference type="RefSeq" id="WP_113807497.1">
    <property type="nucleotide sequence ID" value="NZ_QOCW01000024.1"/>
</dbReference>
<dbReference type="OrthoDB" id="95278at2"/>
<dbReference type="Gene3D" id="3.30.1330.30">
    <property type="match status" value="1"/>
</dbReference>
<reference evidence="1 2" key="1">
    <citation type="submission" date="2018-07" db="EMBL/GenBank/DDBJ databases">
        <title>Lottiidibacillus patelloidae gen. nov., sp. nov., isolated from the intestinal tract of a marine limpet and the reclassification of B. taeanensis BH030017T, B. algicola KMM 3737T and B. hwajinpoensis SW-72T as genus Lottiidibacillus.</title>
        <authorList>
            <person name="Liu R."/>
            <person name="Huang Z."/>
        </authorList>
    </citation>
    <scope>NUCLEOTIDE SEQUENCE [LARGE SCALE GENOMIC DNA]</scope>
    <source>
        <strain evidence="1 2">BH030017</strain>
    </source>
</reference>